<comment type="subcellular location">
    <subcellularLocation>
        <location evidence="1 7">Cell membrane</location>
        <topology evidence="1 7">Multi-pass membrane protein</topology>
    </subcellularLocation>
</comment>
<feature type="compositionally biased region" description="Low complexity" evidence="8">
    <location>
        <begin position="13"/>
        <end position="48"/>
    </location>
</feature>
<feature type="transmembrane region" description="Helical" evidence="7">
    <location>
        <begin position="312"/>
        <end position="333"/>
    </location>
</feature>
<keyword evidence="3" id="KW-1003">Cell membrane</keyword>
<dbReference type="RefSeq" id="WP_163734739.1">
    <property type="nucleotide sequence ID" value="NZ_JAAGOA010000004.1"/>
</dbReference>
<protein>
    <submittedName>
        <fullName evidence="10">Sugar ABC transporter permease</fullName>
    </submittedName>
</protein>
<feature type="transmembrane region" description="Helical" evidence="7">
    <location>
        <begin position="278"/>
        <end position="300"/>
    </location>
</feature>
<evidence type="ECO:0000256" key="2">
    <source>
        <dbReference type="ARBA" id="ARBA00022448"/>
    </source>
</evidence>
<accession>A0A6L9S592</accession>
<feature type="transmembrane region" description="Helical" evidence="7">
    <location>
        <begin position="154"/>
        <end position="172"/>
    </location>
</feature>
<evidence type="ECO:0000313" key="10">
    <source>
        <dbReference type="EMBL" id="NED99910.1"/>
    </source>
</evidence>
<evidence type="ECO:0000256" key="5">
    <source>
        <dbReference type="ARBA" id="ARBA00022989"/>
    </source>
</evidence>
<evidence type="ECO:0000259" key="9">
    <source>
        <dbReference type="PROSITE" id="PS50928"/>
    </source>
</evidence>
<dbReference type="AlphaFoldDB" id="A0A6L9S592"/>
<dbReference type="EMBL" id="JAAGOA010000004">
    <property type="protein sequence ID" value="NED99910.1"/>
    <property type="molecule type" value="Genomic_DNA"/>
</dbReference>
<dbReference type="InterPro" id="IPR000515">
    <property type="entry name" value="MetI-like"/>
</dbReference>
<gene>
    <name evidence="10" type="ORF">G1H10_06985</name>
</gene>
<feature type="region of interest" description="Disordered" evidence="8">
    <location>
        <begin position="1"/>
        <end position="48"/>
    </location>
</feature>
<keyword evidence="4 7" id="KW-0812">Transmembrane</keyword>
<sequence length="343" mass="37447">MARRIRHGAGVRDASAPASAASDPDDAASSGNPTAESSGTRAAASGSGRKFHLRRQGRAAHVFLLPWLLGFGLVTSVPLFASLYLAFTDYNVLSSPRFTGLSNFERMLSDDRFWAAVSVTARYVFISVPLQLGFALLLALILDRGLRGLAFYRGAFYLPSLLGSSVAVAILWREIFGHDGLVNDALAWFGIEGQSWLQNPSTALSTLMVLNVWTFGSPMVIFLAGLRQIPEDLYEAARVDGASKIRQFTHVTIPLLTPIIFFNLILQTIGSFQAFTQAHIISGGTGGPVDSTLFYTLYLYQQGFNSFNMGYASALAWVLMLAIAVVTAIHFFLSKYWVFYGDD</sequence>
<keyword evidence="11" id="KW-1185">Reference proteome</keyword>
<dbReference type="CDD" id="cd06261">
    <property type="entry name" value="TM_PBP2"/>
    <property type="match status" value="1"/>
</dbReference>
<reference evidence="10 11" key="1">
    <citation type="submission" date="2020-02" db="EMBL/GenBank/DDBJ databases">
        <authorList>
            <person name="Li X.-J."/>
            <person name="Han X.-M."/>
        </authorList>
    </citation>
    <scope>NUCLEOTIDE SEQUENCE [LARGE SCALE GENOMIC DNA]</scope>
    <source>
        <strain evidence="10 11">CCTCC AB 2017055</strain>
    </source>
</reference>
<feature type="transmembrane region" description="Helical" evidence="7">
    <location>
        <begin position="203"/>
        <end position="226"/>
    </location>
</feature>
<evidence type="ECO:0000313" key="11">
    <source>
        <dbReference type="Proteomes" id="UP000475214"/>
    </source>
</evidence>
<proteinExistence type="inferred from homology"/>
<dbReference type="SUPFAM" id="SSF161098">
    <property type="entry name" value="MetI-like"/>
    <property type="match status" value="1"/>
</dbReference>
<dbReference type="GO" id="GO:0055085">
    <property type="term" value="P:transmembrane transport"/>
    <property type="evidence" value="ECO:0007669"/>
    <property type="project" value="InterPro"/>
</dbReference>
<dbReference type="PANTHER" id="PTHR30193:SF1">
    <property type="entry name" value="ABC TRANSPORTER PERMEASE PROTEIN YESP-RELATED"/>
    <property type="match status" value="1"/>
</dbReference>
<dbReference type="Gene3D" id="1.10.3720.10">
    <property type="entry name" value="MetI-like"/>
    <property type="match status" value="1"/>
</dbReference>
<dbReference type="PANTHER" id="PTHR30193">
    <property type="entry name" value="ABC TRANSPORTER PERMEASE PROTEIN"/>
    <property type="match status" value="1"/>
</dbReference>
<dbReference type="InterPro" id="IPR051393">
    <property type="entry name" value="ABC_transporter_permease"/>
</dbReference>
<evidence type="ECO:0000256" key="1">
    <source>
        <dbReference type="ARBA" id="ARBA00004651"/>
    </source>
</evidence>
<comment type="caution">
    <text evidence="10">The sequence shown here is derived from an EMBL/GenBank/DDBJ whole genome shotgun (WGS) entry which is preliminary data.</text>
</comment>
<name>A0A6L9S592_9ACTN</name>
<evidence type="ECO:0000256" key="3">
    <source>
        <dbReference type="ARBA" id="ARBA00022475"/>
    </source>
</evidence>
<feature type="transmembrane region" description="Helical" evidence="7">
    <location>
        <begin position="113"/>
        <end position="142"/>
    </location>
</feature>
<feature type="domain" description="ABC transmembrane type-1" evidence="9">
    <location>
        <begin position="117"/>
        <end position="330"/>
    </location>
</feature>
<dbReference type="Proteomes" id="UP000475214">
    <property type="component" value="Unassembled WGS sequence"/>
</dbReference>
<organism evidence="10 11">
    <name type="scientific">Phytoactinopolyspora halotolerans</name>
    <dbReference type="NCBI Taxonomy" id="1981512"/>
    <lineage>
        <taxon>Bacteria</taxon>
        <taxon>Bacillati</taxon>
        <taxon>Actinomycetota</taxon>
        <taxon>Actinomycetes</taxon>
        <taxon>Jiangellales</taxon>
        <taxon>Jiangellaceae</taxon>
        <taxon>Phytoactinopolyspora</taxon>
    </lineage>
</organism>
<evidence type="ECO:0000256" key="6">
    <source>
        <dbReference type="ARBA" id="ARBA00023136"/>
    </source>
</evidence>
<dbReference type="GO" id="GO:0005886">
    <property type="term" value="C:plasma membrane"/>
    <property type="evidence" value="ECO:0007669"/>
    <property type="project" value="UniProtKB-SubCell"/>
</dbReference>
<evidence type="ECO:0000256" key="7">
    <source>
        <dbReference type="RuleBase" id="RU363032"/>
    </source>
</evidence>
<feature type="transmembrane region" description="Helical" evidence="7">
    <location>
        <begin position="59"/>
        <end position="87"/>
    </location>
</feature>
<keyword evidence="2 7" id="KW-0813">Transport</keyword>
<feature type="transmembrane region" description="Helical" evidence="7">
    <location>
        <begin position="247"/>
        <end position="266"/>
    </location>
</feature>
<dbReference type="Pfam" id="PF00528">
    <property type="entry name" value="BPD_transp_1"/>
    <property type="match status" value="1"/>
</dbReference>
<keyword evidence="5 7" id="KW-1133">Transmembrane helix</keyword>
<evidence type="ECO:0000256" key="4">
    <source>
        <dbReference type="ARBA" id="ARBA00022692"/>
    </source>
</evidence>
<comment type="similarity">
    <text evidence="7">Belongs to the binding-protein-dependent transport system permease family.</text>
</comment>
<dbReference type="PROSITE" id="PS50928">
    <property type="entry name" value="ABC_TM1"/>
    <property type="match status" value="1"/>
</dbReference>
<keyword evidence="6 7" id="KW-0472">Membrane</keyword>
<evidence type="ECO:0000256" key="8">
    <source>
        <dbReference type="SAM" id="MobiDB-lite"/>
    </source>
</evidence>
<dbReference type="InterPro" id="IPR035906">
    <property type="entry name" value="MetI-like_sf"/>
</dbReference>